<evidence type="ECO:0000313" key="2">
    <source>
        <dbReference type="Proteomes" id="UP000192284"/>
    </source>
</evidence>
<dbReference type="RefSeq" id="WP_083116523.1">
    <property type="nucleotide sequence ID" value="NZ_JACKTS010000054.1"/>
</dbReference>
<keyword evidence="2" id="KW-1185">Reference proteome</keyword>
<reference evidence="1 2" key="1">
    <citation type="submission" date="2017-02" db="EMBL/GenBank/DDBJ databases">
        <title>The new phylogeny of genus Mycobacterium.</title>
        <authorList>
            <person name="Tortoli E."/>
            <person name="Trovato A."/>
            <person name="Cirillo D.M."/>
        </authorList>
    </citation>
    <scope>NUCLEOTIDE SEQUENCE [LARGE SCALE GENOMIC DNA]</scope>
    <source>
        <strain evidence="1 2">DSM 45057</strain>
    </source>
</reference>
<dbReference type="EMBL" id="MVHE01000180">
    <property type="protein sequence ID" value="ORA07645.1"/>
    <property type="molecule type" value="Genomic_DNA"/>
</dbReference>
<evidence type="ECO:0008006" key="3">
    <source>
        <dbReference type="Google" id="ProtNLM"/>
    </source>
</evidence>
<dbReference type="Proteomes" id="UP000192284">
    <property type="component" value="Unassembled WGS sequence"/>
</dbReference>
<sequence>MPNSSFEALAAGVPARIGIAIAHPGATGAHSLGEWSTGVAWSTIKVPLAIAALRQDEDLPKSLVVKAIAESDNPASEDLWAQLGEPEVAARHVQAVIAAAGDPATVVEARRIRPGFTAFGQTQWTLARQAVFAANLADVAGSAPVIDLMRRLAAEQRWGLAAKGVAAKGGWGPGADGGYLVRQFGMVPMERGRLGVALAADAASFQTGVRVLSTMADWLLDQLPELARG</sequence>
<proteinExistence type="predicted"/>
<gene>
    <name evidence="1" type="ORF">BST12_28855</name>
</gene>
<dbReference type="AlphaFoldDB" id="A0A1W9Z631"/>
<name>A0A1W9Z631_MYCAN</name>
<accession>A0A1W9Z631</accession>
<dbReference type="Gene3D" id="3.40.710.10">
    <property type="entry name" value="DD-peptidase/beta-lactamase superfamily"/>
    <property type="match status" value="1"/>
</dbReference>
<protein>
    <recommendedName>
        <fullName evidence="3">Serine hydrolase</fullName>
    </recommendedName>
</protein>
<evidence type="ECO:0000313" key="1">
    <source>
        <dbReference type="EMBL" id="ORA07645.1"/>
    </source>
</evidence>
<organism evidence="1 2">
    <name type="scientific">Mycobacterium angelicum</name>
    <dbReference type="NCBI Taxonomy" id="470074"/>
    <lineage>
        <taxon>Bacteria</taxon>
        <taxon>Bacillati</taxon>
        <taxon>Actinomycetota</taxon>
        <taxon>Actinomycetes</taxon>
        <taxon>Mycobacteriales</taxon>
        <taxon>Mycobacteriaceae</taxon>
        <taxon>Mycobacterium</taxon>
    </lineage>
</organism>
<dbReference type="InterPro" id="IPR012338">
    <property type="entry name" value="Beta-lactam/transpept-like"/>
</dbReference>
<dbReference type="OrthoDB" id="3729831at2"/>
<dbReference type="SUPFAM" id="SSF56601">
    <property type="entry name" value="beta-lactamase/transpeptidase-like"/>
    <property type="match status" value="1"/>
</dbReference>
<comment type="caution">
    <text evidence="1">The sequence shown here is derived from an EMBL/GenBank/DDBJ whole genome shotgun (WGS) entry which is preliminary data.</text>
</comment>